<keyword evidence="8 13" id="KW-0472">Membrane</keyword>
<feature type="transmembrane region" description="Helical" evidence="13">
    <location>
        <begin position="74"/>
        <end position="97"/>
    </location>
</feature>
<evidence type="ECO:0000256" key="7">
    <source>
        <dbReference type="ARBA" id="ARBA00023098"/>
    </source>
</evidence>
<dbReference type="PANTHER" id="PTHR14269">
    <property type="entry name" value="CDP-DIACYLGLYCEROL--GLYCEROL-3-PHOSPHATE 3-PHOSPHATIDYLTRANSFERASE-RELATED"/>
    <property type="match status" value="1"/>
</dbReference>
<accession>A0A367F8X6</accession>
<keyword evidence="3" id="KW-0444">Lipid biosynthesis</keyword>
<protein>
    <submittedName>
        <fullName evidence="14">CDP-alcohol phosphatidyltransferase family protein</fullName>
    </submittedName>
</protein>
<organism evidence="14 15">
    <name type="scientific">Sphaerisporangium album</name>
    <dbReference type="NCBI Taxonomy" id="509200"/>
    <lineage>
        <taxon>Bacteria</taxon>
        <taxon>Bacillati</taxon>
        <taxon>Actinomycetota</taxon>
        <taxon>Actinomycetes</taxon>
        <taxon>Streptosporangiales</taxon>
        <taxon>Streptosporangiaceae</taxon>
        <taxon>Sphaerisporangium</taxon>
    </lineage>
</organism>
<proteinExistence type="inferred from homology"/>
<evidence type="ECO:0000256" key="5">
    <source>
        <dbReference type="ARBA" id="ARBA00022692"/>
    </source>
</evidence>
<evidence type="ECO:0000256" key="10">
    <source>
        <dbReference type="ARBA" id="ARBA00023264"/>
    </source>
</evidence>
<dbReference type="EMBL" id="QOIL01000018">
    <property type="protein sequence ID" value="RCG26804.1"/>
    <property type="molecule type" value="Genomic_DNA"/>
</dbReference>
<keyword evidence="4 11" id="KW-0808">Transferase</keyword>
<evidence type="ECO:0000256" key="11">
    <source>
        <dbReference type="RuleBase" id="RU003750"/>
    </source>
</evidence>
<dbReference type="InterPro" id="IPR048254">
    <property type="entry name" value="CDP_ALCOHOL_P_TRANSF_CS"/>
</dbReference>
<dbReference type="Gene3D" id="1.20.120.1760">
    <property type="match status" value="1"/>
</dbReference>
<dbReference type="PROSITE" id="PS00379">
    <property type="entry name" value="CDP_ALCOHOL_P_TRANSF"/>
    <property type="match status" value="1"/>
</dbReference>
<evidence type="ECO:0000256" key="2">
    <source>
        <dbReference type="ARBA" id="ARBA00010441"/>
    </source>
</evidence>
<comment type="similarity">
    <text evidence="2 11">Belongs to the CDP-alcohol phosphatidyltransferase class-I family.</text>
</comment>
<dbReference type="AlphaFoldDB" id="A0A367F8X6"/>
<reference evidence="14 15" key="1">
    <citation type="submission" date="2018-06" db="EMBL/GenBank/DDBJ databases">
        <title>Sphaerisporangium craniellae sp. nov., isolated from a marine sponge in the South China Sea.</title>
        <authorList>
            <person name="Li L."/>
        </authorList>
    </citation>
    <scope>NUCLEOTIDE SEQUENCE [LARGE SCALE GENOMIC DNA]</scope>
    <source>
        <strain evidence="14 15">CCTCC AA 208026</strain>
    </source>
</reference>
<evidence type="ECO:0000256" key="1">
    <source>
        <dbReference type="ARBA" id="ARBA00004141"/>
    </source>
</evidence>
<dbReference type="Proteomes" id="UP000253094">
    <property type="component" value="Unassembled WGS sequence"/>
</dbReference>
<dbReference type="InterPro" id="IPR043130">
    <property type="entry name" value="CDP-OH_PTrfase_TM_dom"/>
</dbReference>
<name>A0A367F8X6_9ACTN</name>
<evidence type="ECO:0000256" key="12">
    <source>
        <dbReference type="SAM" id="MobiDB-lite"/>
    </source>
</evidence>
<evidence type="ECO:0000313" key="14">
    <source>
        <dbReference type="EMBL" id="RCG26804.1"/>
    </source>
</evidence>
<keyword evidence="7" id="KW-0443">Lipid metabolism</keyword>
<feature type="transmembrane region" description="Helical" evidence="13">
    <location>
        <begin position="224"/>
        <end position="246"/>
    </location>
</feature>
<dbReference type="GO" id="GO:0046474">
    <property type="term" value="P:glycerophospholipid biosynthetic process"/>
    <property type="evidence" value="ECO:0007669"/>
    <property type="project" value="TreeGrafter"/>
</dbReference>
<evidence type="ECO:0000256" key="4">
    <source>
        <dbReference type="ARBA" id="ARBA00022679"/>
    </source>
</evidence>
<sequence>MPTTLENRGACSLPQCGGSRDAPGVRLREEGGPGQVAPVGRPPRHLAPRPGRVGSRFTRGHEGSKPVRSAEDRIWTVPNVLSMLRLLGVPVFLWLVLGPKADGWALALLMAAGFSDWLDGKLARAWNQTSRLGRMLDPLADRLYILATLIGLTLRDVIPWWLTAVLVGRDVVLLLGVPVLRRHGFGPALPVHFLGKTATASLLYAFPLLFLASHEGWYADVARILGWAFAIWGTGLYWWAGALYVVQGRRLIEEASRA</sequence>
<evidence type="ECO:0000256" key="8">
    <source>
        <dbReference type="ARBA" id="ARBA00023136"/>
    </source>
</evidence>
<feature type="transmembrane region" description="Helical" evidence="13">
    <location>
        <begin position="193"/>
        <end position="212"/>
    </location>
</feature>
<dbReference type="PANTHER" id="PTHR14269:SF62">
    <property type="entry name" value="CDP-DIACYLGLYCEROL--GLYCEROL-3-PHOSPHATE 3-PHOSPHATIDYLTRANSFERASE 1, CHLOROPLASTIC"/>
    <property type="match status" value="1"/>
</dbReference>
<evidence type="ECO:0000256" key="13">
    <source>
        <dbReference type="SAM" id="Phobius"/>
    </source>
</evidence>
<dbReference type="Pfam" id="PF01066">
    <property type="entry name" value="CDP-OH_P_transf"/>
    <property type="match status" value="1"/>
</dbReference>
<feature type="transmembrane region" description="Helical" evidence="13">
    <location>
        <begin position="160"/>
        <end position="181"/>
    </location>
</feature>
<keyword evidence="9" id="KW-0594">Phospholipid biosynthesis</keyword>
<dbReference type="GO" id="GO:0016780">
    <property type="term" value="F:phosphotransferase activity, for other substituted phosphate groups"/>
    <property type="evidence" value="ECO:0007669"/>
    <property type="project" value="InterPro"/>
</dbReference>
<evidence type="ECO:0000313" key="15">
    <source>
        <dbReference type="Proteomes" id="UP000253094"/>
    </source>
</evidence>
<keyword evidence="5 13" id="KW-0812">Transmembrane</keyword>
<keyword evidence="6 13" id="KW-1133">Transmembrane helix</keyword>
<dbReference type="OrthoDB" id="9796672at2"/>
<keyword evidence="10" id="KW-1208">Phospholipid metabolism</keyword>
<keyword evidence="15" id="KW-1185">Reference proteome</keyword>
<evidence type="ECO:0000256" key="9">
    <source>
        <dbReference type="ARBA" id="ARBA00023209"/>
    </source>
</evidence>
<dbReference type="InterPro" id="IPR050324">
    <property type="entry name" value="CDP-alcohol_PTase-I"/>
</dbReference>
<dbReference type="InterPro" id="IPR000462">
    <property type="entry name" value="CDP-OH_P_trans"/>
</dbReference>
<evidence type="ECO:0000256" key="3">
    <source>
        <dbReference type="ARBA" id="ARBA00022516"/>
    </source>
</evidence>
<dbReference type="GO" id="GO:0016020">
    <property type="term" value="C:membrane"/>
    <property type="evidence" value="ECO:0007669"/>
    <property type="project" value="UniProtKB-SubCell"/>
</dbReference>
<comment type="subcellular location">
    <subcellularLocation>
        <location evidence="1">Membrane</location>
        <topology evidence="1">Multi-pass membrane protein</topology>
    </subcellularLocation>
</comment>
<gene>
    <name evidence="14" type="ORF">DQ384_28350</name>
</gene>
<comment type="caution">
    <text evidence="14">The sequence shown here is derived from an EMBL/GenBank/DDBJ whole genome shotgun (WGS) entry which is preliminary data.</text>
</comment>
<evidence type="ECO:0000256" key="6">
    <source>
        <dbReference type="ARBA" id="ARBA00022989"/>
    </source>
</evidence>
<feature type="region of interest" description="Disordered" evidence="12">
    <location>
        <begin position="1"/>
        <end position="65"/>
    </location>
</feature>